<accession>A0A257SHY1</accession>
<gene>
    <name evidence="2" type="ORF">B7Z70_14345</name>
</gene>
<dbReference type="GO" id="GO:0016874">
    <property type="term" value="F:ligase activity"/>
    <property type="evidence" value="ECO:0007669"/>
    <property type="project" value="UniProtKB-KW"/>
</dbReference>
<dbReference type="SUPFAM" id="SSF55681">
    <property type="entry name" value="Class II aaRS and biotin synthetases"/>
    <property type="match status" value="1"/>
</dbReference>
<comment type="caution">
    <text evidence="2">The sequence shown here is derived from an EMBL/GenBank/DDBJ whole genome shotgun (WGS) entry which is preliminary data.</text>
</comment>
<dbReference type="InterPro" id="IPR050664">
    <property type="entry name" value="Octanoyltrans_LipM/LipL"/>
</dbReference>
<keyword evidence="2" id="KW-0436">Ligase</keyword>
<dbReference type="EMBL" id="NCBC01000807">
    <property type="protein sequence ID" value="OYV72749.1"/>
    <property type="molecule type" value="Genomic_DNA"/>
</dbReference>
<dbReference type="PROSITE" id="PS51733">
    <property type="entry name" value="BPL_LPL_CATALYTIC"/>
    <property type="match status" value="1"/>
</dbReference>
<dbReference type="Proteomes" id="UP000216779">
    <property type="component" value="Unassembled WGS sequence"/>
</dbReference>
<name>A0A257SHY1_9PROT</name>
<feature type="domain" description="BPL/LPL catalytic" evidence="1">
    <location>
        <begin position="30"/>
        <end position="117"/>
    </location>
</feature>
<dbReference type="InterPro" id="IPR004143">
    <property type="entry name" value="BPL_LPL_catalytic"/>
</dbReference>
<dbReference type="Pfam" id="PF21948">
    <property type="entry name" value="LplA-B_cat"/>
    <property type="match status" value="1"/>
</dbReference>
<proteinExistence type="predicted"/>
<organism evidence="2 3">
    <name type="scientific">Acidithiobacillus ferrivorans</name>
    <dbReference type="NCBI Taxonomy" id="160808"/>
    <lineage>
        <taxon>Bacteria</taxon>
        <taxon>Pseudomonadati</taxon>
        <taxon>Pseudomonadota</taxon>
        <taxon>Acidithiobacillia</taxon>
        <taxon>Acidithiobacillales</taxon>
        <taxon>Acidithiobacillaceae</taxon>
        <taxon>Acidithiobacillus</taxon>
    </lineage>
</organism>
<evidence type="ECO:0000313" key="2">
    <source>
        <dbReference type="EMBL" id="OYV72749.1"/>
    </source>
</evidence>
<feature type="non-terminal residue" evidence="2">
    <location>
        <position position="117"/>
    </location>
</feature>
<dbReference type="PANTHER" id="PTHR43679">
    <property type="entry name" value="OCTANOYLTRANSFERASE LIPM-RELATED"/>
    <property type="match status" value="1"/>
</dbReference>
<evidence type="ECO:0000313" key="3">
    <source>
        <dbReference type="Proteomes" id="UP000216779"/>
    </source>
</evidence>
<protein>
    <submittedName>
        <fullName evidence="2">Lipoate--protein ligase</fullName>
    </submittedName>
</protein>
<evidence type="ECO:0000259" key="1">
    <source>
        <dbReference type="PROSITE" id="PS51733"/>
    </source>
</evidence>
<sequence>MNKLTWGDSGLRDGADNLVLDSQQIIVTRTDHVPLLRFYESTRTVALGAYEDKDFAVRSAYCQAKSIPIIRRLTGGGTSYLYPKQISWSLTLPVQHLNIEQWLDIICMAVCNGLSNS</sequence>
<dbReference type="AlphaFoldDB" id="A0A257SHY1"/>
<dbReference type="InterPro" id="IPR045864">
    <property type="entry name" value="aa-tRNA-synth_II/BPL/LPL"/>
</dbReference>
<reference evidence="2 3" key="1">
    <citation type="submission" date="2017-03" db="EMBL/GenBank/DDBJ databases">
        <title>Lifting the veil on microbial sulfur biogeochemistry in mining wastewaters.</title>
        <authorList>
            <person name="Kantor R.S."/>
            <person name="Colenbrander Nelson T."/>
            <person name="Marshall S."/>
            <person name="Bennett D."/>
            <person name="Apte S."/>
            <person name="Camacho D."/>
            <person name="Thomas B.C."/>
            <person name="Warren L.A."/>
            <person name="Banfield J.F."/>
        </authorList>
    </citation>
    <scope>NUCLEOTIDE SEQUENCE [LARGE SCALE GENOMIC DNA]</scope>
    <source>
        <strain evidence="2">21-59-9</strain>
    </source>
</reference>
<dbReference type="PANTHER" id="PTHR43679:SF2">
    <property type="entry name" value="OCTANOYL-[GCVH]:PROTEIN N-OCTANOYLTRANSFERASE"/>
    <property type="match status" value="1"/>
</dbReference>
<dbReference type="Gene3D" id="3.30.930.10">
    <property type="entry name" value="Bira Bifunctional Protein, Domain 2"/>
    <property type="match status" value="1"/>
</dbReference>